<evidence type="ECO:0000313" key="1">
    <source>
        <dbReference type="EMBL" id="KAL0169226.1"/>
    </source>
</evidence>
<dbReference type="EMBL" id="JAMKFB020000017">
    <property type="protein sequence ID" value="KAL0169226.1"/>
    <property type="molecule type" value="Genomic_DNA"/>
</dbReference>
<comment type="caution">
    <text evidence="1">The sequence shown here is derived from an EMBL/GenBank/DDBJ whole genome shotgun (WGS) entry which is preliminary data.</text>
</comment>
<dbReference type="Proteomes" id="UP001529510">
    <property type="component" value="Unassembled WGS sequence"/>
</dbReference>
<feature type="non-terminal residue" evidence="1">
    <location>
        <position position="50"/>
    </location>
</feature>
<sequence length="50" mass="5683">MKLKDKDEIFFIFLPFNPRGPLKRQLFLPVAVLSRQAGTLPPLLKVSSQS</sequence>
<name>A0ABD0P6K3_CIRMR</name>
<accession>A0ABD0P6K3</accession>
<reference evidence="1 2" key="1">
    <citation type="submission" date="2024-05" db="EMBL/GenBank/DDBJ databases">
        <title>Genome sequencing and assembly of Indian major carp, Cirrhinus mrigala (Hamilton, 1822).</title>
        <authorList>
            <person name="Mohindra V."/>
            <person name="Chowdhury L.M."/>
            <person name="Lal K."/>
            <person name="Jena J.K."/>
        </authorList>
    </citation>
    <scope>NUCLEOTIDE SEQUENCE [LARGE SCALE GENOMIC DNA]</scope>
    <source>
        <strain evidence="1">CM1030</strain>
        <tissue evidence="1">Blood</tissue>
    </source>
</reference>
<organism evidence="1 2">
    <name type="scientific">Cirrhinus mrigala</name>
    <name type="common">Mrigala</name>
    <dbReference type="NCBI Taxonomy" id="683832"/>
    <lineage>
        <taxon>Eukaryota</taxon>
        <taxon>Metazoa</taxon>
        <taxon>Chordata</taxon>
        <taxon>Craniata</taxon>
        <taxon>Vertebrata</taxon>
        <taxon>Euteleostomi</taxon>
        <taxon>Actinopterygii</taxon>
        <taxon>Neopterygii</taxon>
        <taxon>Teleostei</taxon>
        <taxon>Ostariophysi</taxon>
        <taxon>Cypriniformes</taxon>
        <taxon>Cyprinidae</taxon>
        <taxon>Labeoninae</taxon>
        <taxon>Labeonini</taxon>
        <taxon>Cirrhinus</taxon>
    </lineage>
</organism>
<dbReference type="AlphaFoldDB" id="A0ABD0P6K3"/>
<keyword evidence="2" id="KW-1185">Reference proteome</keyword>
<protein>
    <submittedName>
        <fullName evidence="1">Uncharacterized protein</fullName>
    </submittedName>
</protein>
<proteinExistence type="predicted"/>
<gene>
    <name evidence="1" type="ORF">M9458_033822</name>
</gene>
<evidence type="ECO:0000313" key="2">
    <source>
        <dbReference type="Proteomes" id="UP001529510"/>
    </source>
</evidence>